<sequence length="519" mass="60958">MEEPALIAKSERFLESIKSHRINPDDLIDPKGFIRTYSYLRSNLRKLQKIKKRMELKGFKTPYRSVAIYGPPLKGELKAEDLHDIRRQTQYFRMKASLKKNILDRVNSAIASHKIALGHLEEHATLTCERCKKTFRLGELPEDKPRECECGSTLQVKFEEGNIKRPQIIPYLPLSGDYMVKISQLTPWARESFKEIIRLLKDEKSGTITSATMIVKVPKSGRWIRKRMTIEDIDHIDYEKKIKQEYGPHARIEFIQFHRRKSTIINDRHIRTALALAYSGFIQDFIVNREDEILQKRLKKPQLVKRYDEIQEEAREYSPPFIREGKELEEIRKRRLEDLLIQEGLADENGNLKPDLKSDLELREKIVKNIFSRTPTTLILWDITCYYLTTSYDRRSKYAGPFPGLGPVLDLRQAKIFNRMDREAVKLLREYGEKIFYIKNPQKLLLKKFEIEEKTKGLHMKINQRAFGAALINLESDIDEKTCASIFSVTLDELKKEKENIKTLRKPADKARLFMEMIK</sequence>
<name>A0ABM7YDC2_9EURY</name>
<keyword evidence="2" id="KW-1185">Reference proteome</keyword>
<dbReference type="GeneID" id="71965162"/>
<proteinExistence type="predicted"/>
<dbReference type="EMBL" id="AP025698">
    <property type="protein sequence ID" value="BDH79263.1"/>
    <property type="molecule type" value="Genomic_DNA"/>
</dbReference>
<dbReference type="Pfam" id="PF04409">
    <property type="entry name" value="DUF530"/>
    <property type="match status" value="1"/>
</dbReference>
<evidence type="ECO:0008006" key="3">
    <source>
        <dbReference type="Google" id="ProtNLM"/>
    </source>
</evidence>
<dbReference type="RefSeq" id="WP_248565095.1">
    <property type="nucleotide sequence ID" value="NZ_AP025698.1"/>
</dbReference>
<organism evidence="1 2">
    <name type="scientific">Methanothermobacter tenebrarum</name>
    <dbReference type="NCBI Taxonomy" id="680118"/>
    <lineage>
        <taxon>Archaea</taxon>
        <taxon>Methanobacteriati</taxon>
        <taxon>Methanobacteriota</taxon>
        <taxon>Methanomada group</taxon>
        <taxon>Methanobacteria</taxon>
        <taxon>Methanobacteriales</taxon>
        <taxon>Methanobacteriaceae</taxon>
        <taxon>Methanothermobacter</taxon>
    </lineage>
</organism>
<dbReference type="InterPro" id="IPR007503">
    <property type="entry name" value="DUF530"/>
</dbReference>
<evidence type="ECO:0000313" key="2">
    <source>
        <dbReference type="Proteomes" id="UP000831817"/>
    </source>
</evidence>
<gene>
    <name evidence="1" type="ORF">MTTB_06420</name>
</gene>
<evidence type="ECO:0000313" key="1">
    <source>
        <dbReference type="EMBL" id="BDH79263.1"/>
    </source>
</evidence>
<reference evidence="1 2" key="1">
    <citation type="submission" date="2022-04" db="EMBL/GenBank/DDBJ databases">
        <title>Complete genome of Methanothermobacter tenebrarum strain RMAS.</title>
        <authorList>
            <person name="Nakamura K."/>
            <person name="Oshima K."/>
            <person name="Hattori M."/>
            <person name="Kamagata Y."/>
            <person name="Takamizawa K."/>
        </authorList>
    </citation>
    <scope>NUCLEOTIDE SEQUENCE [LARGE SCALE GENOMIC DNA]</scope>
    <source>
        <strain evidence="1 2">RMAS</strain>
    </source>
</reference>
<dbReference type="Proteomes" id="UP000831817">
    <property type="component" value="Chromosome"/>
</dbReference>
<accession>A0ABM7YDC2</accession>
<protein>
    <recommendedName>
        <fullName evidence="3">DUF530 domain-containing protein</fullName>
    </recommendedName>
</protein>